<reference evidence="1 3" key="1">
    <citation type="submission" date="2015-02" db="EMBL/GenBank/DDBJ databases">
        <authorList>
            <person name="Chooi Y.-H."/>
        </authorList>
    </citation>
    <scope>NUCLEOTIDE SEQUENCE [LARGE SCALE GENOMIC DNA]</scope>
    <source>
        <strain evidence="1">E3</strain>
    </source>
</reference>
<dbReference type="Proteomes" id="UP000039324">
    <property type="component" value="Unassembled WGS sequence"/>
</dbReference>
<name>A0A0G4J011_PLABS</name>
<dbReference type="Proteomes" id="UP000290189">
    <property type="component" value="Unassembled WGS sequence"/>
</dbReference>
<organism evidence="1 3">
    <name type="scientific">Plasmodiophora brassicae</name>
    <name type="common">Clubroot disease agent</name>
    <dbReference type="NCBI Taxonomy" id="37360"/>
    <lineage>
        <taxon>Eukaryota</taxon>
        <taxon>Sar</taxon>
        <taxon>Rhizaria</taxon>
        <taxon>Endomyxa</taxon>
        <taxon>Phytomyxea</taxon>
        <taxon>Plasmodiophorida</taxon>
        <taxon>Plasmodiophoridae</taxon>
        <taxon>Plasmodiophora</taxon>
    </lineage>
</organism>
<geneLocation type="mitochondrion" evidence="2"/>
<protein>
    <submittedName>
        <fullName evidence="1">Uncharacterized protein</fullName>
    </submittedName>
</protein>
<keyword evidence="2" id="KW-0496">Mitochondrion</keyword>
<accession>A0A0G4J011</accession>
<evidence type="ECO:0000313" key="2">
    <source>
        <dbReference type="EMBL" id="SPQ93845.1"/>
    </source>
</evidence>
<reference evidence="2 4" key="2">
    <citation type="submission" date="2018-03" db="EMBL/GenBank/DDBJ databases">
        <authorList>
            <person name="Fogelqvist J."/>
        </authorList>
    </citation>
    <scope>NUCLEOTIDE SEQUENCE [LARGE SCALE GENOMIC DNA]</scope>
</reference>
<evidence type="ECO:0000313" key="4">
    <source>
        <dbReference type="Proteomes" id="UP000290189"/>
    </source>
</evidence>
<proteinExistence type="predicted"/>
<keyword evidence="3" id="KW-1185">Reference proteome</keyword>
<dbReference type="AlphaFoldDB" id="A0A0G4J011"/>
<gene>
    <name evidence="1" type="ORF">PBRA_001723</name>
    <name evidence="2" type="ORF">PLBR_LOCUS1060</name>
</gene>
<evidence type="ECO:0000313" key="1">
    <source>
        <dbReference type="EMBL" id="CEP00669.1"/>
    </source>
</evidence>
<dbReference type="EMBL" id="OVEO01000002">
    <property type="protein sequence ID" value="SPQ93845.1"/>
    <property type="molecule type" value="Genomic_DNA"/>
</dbReference>
<sequence>MIIDEEPSPSSRRDDASLGFAMSIRNFMHNTSAPVVAPEWIAQWAAWRIQPPSPARQNIEGTTSAAPPSIPPSVLYLCIIDDM</sequence>
<dbReference type="EMBL" id="CDSF01000101">
    <property type="protein sequence ID" value="CEP00669.1"/>
    <property type="molecule type" value="Genomic_DNA"/>
</dbReference>
<evidence type="ECO:0000313" key="3">
    <source>
        <dbReference type="Proteomes" id="UP000039324"/>
    </source>
</evidence>